<comment type="caution">
    <text evidence="9">The sequence shown here is derived from an EMBL/GenBank/DDBJ whole genome shotgun (WGS) entry which is preliminary data.</text>
</comment>
<keyword evidence="2 7" id="KW-0813">Transport</keyword>
<accession>A0ABS2REL8</accession>
<keyword evidence="6 7" id="KW-0472">Membrane</keyword>
<gene>
    <name evidence="9" type="ORF">JOE57_000371</name>
</gene>
<organism evidence="9 10">
    <name type="scientific">Microlunatus panaciterrae</name>
    <dbReference type="NCBI Taxonomy" id="400768"/>
    <lineage>
        <taxon>Bacteria</taxon>
        <taxon>Bacillati</taxon>
        <taxon>Actinomycetota</taxon>
        <taxon>Actinomycetes</taxon>
        <taxon>Propionibacteriales</taxon>
        <taxon>Propionibacteriaceae</taxon>
        <taxon>Microlunatus</taxon>
    </lineage>
</organism>
<feature type="transmembrane region" description="Helical" evidence="7">
    <location>
        <begin position="101"/>
        <end position="124"/>
    </location>
</feature>
<comment type="subcellular location">
    <subcellularLocation>
        <location evidence="1 7">Cell membrane</location>
        <topology evidence="1 7">Multi-pass membrane protein</topology>
    </subcellularLocation>
</comment>
<dbReference type="PANTHER" id="PTHR43163">
    <property type="entry name" value="DIPEPTIDE TRANSPORT SYSTEM PERMEASE PROTEIN DPPB-RELATED"/>
    <property type="match status" value="1"/>
</dbReference>
<dbReference type="InterPro" id="IPR035906">
    <property type="entry name" value="MetI-like_sf"/>
</dbReference>
<proteinExistence type="inferred from homology"/>
<evidence type="ECO:0000256" key="2">
    <source>
        <dbReference type="ARBA" id="ARBA00022448"/>
    </source>
</evidence>
<dbReference type="PROSITE" id="PS50928">
    <property type="entry name" value="ABC_TM1"/>
    <property type="match status" value="1"/>
</dbReference>
<reference evidence="9 10" key="1">
    <citation type="submission" date="2021-01" db="EMBL/GenBank/DDBJ databases">
        <title>Sequencing the genomes of 1000 actinobacteria strains.</title>
        <authorList>
            <person name="Klenk H.-P."/>
        </authorList>
    </citation>
    <scope>NUCLEOTIDE SEQUENCE [LARGE SCALE GENOMIC DNA]</scope>
    <source>
        <strain evidence="9 10">DSM 18662</strain>
    </source>
</reference>
<dbReference type="PANTHER" id="PTHR43163:SF6">
    <property type="entry name" value="DIPEPTIDE TRANSPORT SYSTEM PERMEASE PROTEIN DPPB-RELATED"/>
    <property type="match status" value="1"/>
</dbReference>
<dbReference type="Pfam" id="PF19300">
    <property type="entry name" value="BPD_transp_1_N"/>
    <property type="match status" value="1"/>
</dbReference>
<feature type="transmembrane region" description="Helical" evidence="7">
    <location>
        <begin position="136"/>
        <end position="159"/>
    </location>
</feature>
<dbReference type="Gene3D" id="1.10.3720.10">
    <property type="entry name" value="MetI-like"/>
    <property type="match status" value="1"/>
</dbReference>
<evidence type="ECO:0000259" key="8">
    <source>
        <dbReference type="PROSITE" id="PS50928"/>
    </source>
</evidence>
<dbReference type="Pfam" id="PF00528">
    <property type="entry name" value="BPD_transp_1"/>
    <property type="match status" value="1"/>
</dbReference>
<evidence type="ECO:0000256" key="4">
    <source>
        <dbReference type="ARBA" id="ARBA00022692"/>
    </source>
</evidence>
<feature type="domain" description="ABC transmembrane type-1" evidence="8">
    <location>
        <begin position="97"/>
        <end position="302"/>
    </location>
</feature>
<evidence type="ECO:0000256" key="3">
    <source>
        <dbReference type="ARBA" id="ARBA00022475"/>
    </source>
</evidence>
<dbReference type="RefSeq" id="WP_420827664.1">
    <property type="nucleotide sequence ID" value="NZ_BAAAQP010000003.1"/>
</dbReference>
<dbReference type="SUPFAM" id="SSF161098">
    <property type="entry name" value="MetI-like"/>
    <property type="match status" value="1"/>
</dbReference>
<keyword evidence="3" id="KW-1003">Cell membrane</keyword>
<name>A0ABS2REL8_9ACTN</name>
<dbReference type="InterPro" id="IPR045621">
    <property type="entry name" value="BPD_transp_1_N"/>
</dbReference>
<sequence>MSVFLAVVRRLAIFAVSLALASVLVFAVCAALPGDIAQVILGQSATPEALAELRQRLGTDRPLAVRYLDWVGGMLTGNFGESYLTRLPVAAQIAERMAVTLWLVLFGMVLALLIAIPLGMLAAVRNRRLSGTLVSALSQVGLAVPAFWAGIMLVVLFAVRLGWLPANGYIPLLQDPGQWAAHLVLPVVSLAIVQSSVLVRYIRSAILDVLSEDYFRTARAVGWTRMRALVRHGLRNASLSVVTVLGLQLATLFVGAIVIEQVFTLPGLGQLLLAAVGQRDLVLVQGTVMVLVFVVLVINAAVDLSYLALDPRLRSDGGRRR</sequence>
<feature type="transmembrane region" description="Helical" evidence="7">
    <location>
        <begin position="237"/>
        <end position="263"/>
    </location>
</feature>
<evidence type="ECO:0000256" key="7">
    <source>
        <dbReference type="RuleBase" id="RU363032"/>
    </source>
</evidence>
<keyword evidence="10" id="KW-1185">Reference proteome</keyword>
<evidence type="ECO:0000313" key="9">
    <source>
        <dbReference type="EMBL" id="MBM7797450.1"/>
    </source>
</evidence>
<evidence type="ECO:0000256" key="6">
    <source>
        <dbReference type="ARBA" id="ARBA00023136"/>
    </source>
</evidence>
<dbReference type="InterPro" id="IPR000515">
    <property type="entry name" value="MetI-like"/>
</dbReference>
<dbReference type="EMBL" id="JAFBCF010000001">
    <property type="protein sequence ID" value="MBM7797450.1"/>
    <property type="molecule type" value="Genomic_DNA"/>
</dbReference>
<keyword evidence="5 7" id="KW-1133">Transmembrane helix</keyword>
<evidence type="ECO:0000256" key="5">
    <source>
        <dbReference type="ARBA" id="ARBA00022989"/>
    </source>
</evidence>
<keyword evidence="4 7" id="KW-0812">Transmembrane</keyword>
<evidence type="ECO:0000313" key="10">
    <source>
        <dbReference type="Proteomes" id="UP000704762"/>
    </source>
</evidence>
<evidence type="ECO:0000256" key="1">
    <source>
        <dbReference type="ARBA" id="ARBA00004651"/>
    </source>
</evidence>
<dbReference type="Proteomes" id="UP000704762">
    <property type="component" value="Unassembled WGS sequence"/>
</dbReference>
<feature type="transmembrane region" description="Helical" evidence="7">
    <location>
        <begin position="179"/>
        <end position="202"/>
    </location>
</feature>
<comment type="similarity">
    <text evidence="7">Belongs to the binding-protein-dependent transport system permease family.</text>
</comment>
<protein>
    <submittedName>
        <fullName evidence="9">Peptide/nickel transport system permease protein</fullName>
    </submittedName>
</protein>
<feature type="transmembrane region" description="Helical" evidence="7">
    <location>
        <begin position="283"/>
        <end position="309"/>
    </location>
</feature>
<dbReference type="CDD" id="cd06261">
    <property type="entry name" value="TM_PBP2"/>
    <property type="match status" value="1"/>
</dbReference>